<organism evidence="3 4">
    <name type="scientific">Perkinsus chesapeaki</name>
    <name type="common">Clam parasite</name>
    <name type="synonym">Perkinsus andrewsi</name>
    <dbReference type="NCBI Taxonomy" id="330153"/>
    <lineage>
        <taxon>Eukaryota</taxon>
        <taxon>Sar</taxon>
        <taxon>Alveolata</taxon>
        <taxon>Perkinsozoa</taxon>
        <taxon>Perkinsea</taxon>
        <taxon>Perkinsida</taxon>
        <taxon>Perkinsidae</taxon>
        <taxon>Perkinsus</taxon>
    </lineage>
</organism>
<keyword evidence="4" id="KW-1185">Reference proteome</keyword>
<evidence type="ECO:0000256" key="2">
    <source>
        <dbReference type="SAM" id="MobiDB-lite"/>
    </source>
</evidence>
<reference evidence="3 4" key="1">
    <citation type="submission" date="2020-04" db="EMBL/GenBank/DDBJ databases">
        <title>Perkinsus chesapeaki whole genome sequence.</title>
        <authorList>
            <person name="Bogema D.R."/>
        </authorList>
    </citation>
    <scope>NUCLEOTIDE SEQUENCE [LARGE SCALE GENOMIC DNA]</scope>
    <source>
        <strain evidence="3">ATCC PRA-425</strain>
    </source>
</reference>
<evidence type="ECO:0000313" key="4">
    <source>
        <dbReference type="Proteomes" id="UP000591131"/>
    </source>
</evidence>
<feature type="coiled-coil region" evidence="1">
    <location>
        <begin position="187"/>
        <end position="242"/>
    </location>
</feature>
<dbReference type="EMBL" id="JAAPAO010000290">
    <property type="protein sequence ID" value="KAF4664326.1"/>
    <property type="molecule type" value="Genomic_DNA"/>
</dbReference>
<evidence type="ECO:0000313" key="3">
    <source>
        <dbReference type="EMBL" id="KAF4664326.1"/>
    </source>
</evidence>
<keyword evidence="1" id="KW-0175">Coiled coil</keyword>
<feature type="compositionally biased region" description="Basic residues" evidence="2">
    <location>
        <begin position="100"/>
        <end position="113"/>
    </location>
</feature>
<accession>A0A7J6LYT4</accession>
<dbReference type="AlphaFoldDB" id="A0A7J6LYT4"/>
<name>A0A7J6LYT4_PERCH</name>
<dbReference type="OrthoDB" id="428992at2759"/>
<feature type="compositionally biased region" description="Basic and acidic residues" evidence="2">
    <location>
        <begin position="13"/>
        <end position="36"/>
    </location>
</feature>
<feature type="compositionally biased region" description="Basic and acidic residues" evidence="2">
    <location>
        <begin position="154"/>
        <end position="167"/>
    </location>
</feature>
<evidence type="ECO:0000256" key="1">
    <source>
        <dbReference type="SAM" id="Coils"/>
    </source>
</evidence>
<dbReference type="Proteomes" id="UP000591131">
    <property type="component" value="Unassembled WGS sequence"/>
</dbReference>
<feature type="region of interest" description="Disordered" evidence="2">
    <location>
        <begin position="87"/>
        <end position="167"/>
    </location>
</feature>
<comment type="caution">
    <text evidence="3">The sequence shown here is derived from an EMBL/GenBank/DDBJ whole genome shotgun (WGS) entry which is preliminary data.</text>
</comment>
<feature type="region of interest" description="Disordered" evidence="2">
    <location>
        <begin position="1"/>
        <end position="46"/>
    </location>
</feature>
<protein>
    <submittedName>
        <fullName evidence="3">Uncharacterized protein</fullName>
    </submittedName>
</protein>
<gene>
    <name evidence="3" type="ORF">FOL47_005190</name>
</gene>
<sequence>MDTAYYSRPLQQKLDKAPRRDPPSPRKEQVHTELRHPTTKQVENYKKEGVLGDVAGARKTLENHKLVLLNINKIMASDDRAAYYHYAGDHSSSNQDPRIHSKRRHHRRAHHHPTPTTAAPSSAAPARPEASSCDAASVPSLSPKDNEDSEPDDELQRTEEGKQVDMSKEFADNDPAAKFMKSFSVLSAKTLGHLDQLEAALQQVEREVTDTEQELISGEMSIGKAKDVLAQIEARLDKLQFNGIDSVETVHLHSGKEPAKAARKELVRQAEDLSVRIDKIFKQIKEAEKSN</sequence>
<proteinExistence type="predicted"/>
<feature type="compositionally biased region" description="Low complexity" evidence="2">
    <location>
        <begin position="114"/>
        <end position="128"/>
    </location>
</feature>